<dbReference type="GO" id="GO:0004672">
    <property type="term" value="F:protein kinase activity"/>
    <property type="evidence" value="ECO:0007669"/>
    <property type="project" value="InterPro"/>
</dbReference>
<dbReference type="EMBL" id="JARAKH010000003">
    <property type="protein sequence ID" value="KAK8405682.1"/>
    <property type="molecule type" value="Genomic_DNA"/>
</dbReference>
<dbReference type="InterPro" id="IPR000719">
    <property type="entry name" value="Prot_kinase_dom"/>
</dbReference>
<dbReference type="InterPro" id="IPR001828">
    <property type="entry name" value="ANF_lig-bd_rcpt"/>
</dbReference>
<comment type="catalytic activity">
    <reaction evidence="1 15">
        <text>GTP = 3',5'-cyclic GMP + diphosphate</text>
        <dbReference type="Rhea" id="RHEA:13665"/>
        <dbReference type="ChEBI" id="CHEBI:33019"/>
        <dbReference type="ChEBI" id="CHEBI:37565"/>
        <dbReference type="ChEBI" id="CHEBI:57746"/>
        <dbReference type="EC" id="4.6.1.2"/>
    </reaction>
</comment>
<dbReference type="Pfam" id="PF00211">
    <property type="entry name" value="Guanylate_cyc"/>
    <property type="match status" value="1"/>
</dbReference>
<sequence length="1404" mass="154919">MMLARLTMWVALLHAHAAHTTHSTHTHNARGRTFTLGYLTGSERLPEDQEYKRPGLLISGAITLAVEEVNNMFPLVKGHRLNFTVAETYGREEKSILNTARLWISNISAYIGPQETCVHEARMASAFNLPMISYFCTHPETSDKTHFPTFARTRPPDTQISKSVTSVLKRFNWRKVTFFYNNSPDDNFGRVAQTIERTLPLHNITVTATKTWAATYHHGYDSNPFVTMIQETYMDSRIYVVLGHYYEFLGLMTIMEEKGLFRKGEYFVVGVTLSQYDKNKPDKYLRDLLNEDTNSIVQAAFQNFLGVVPSPAPMFDSFASNVNAFLEKPPFNHPNAVHKIGGMKNIRAEAAFLYDAVHVYARALNETLKKGGNPKNGSALVATILGTSYRSAMGYMVRMDEKGDAEGNYTLIGRQKHHSTPGEYGLYPVGGFRYSVGDYKGLPELHLTSPIHWKTGVPPIDEPPCGYRGLKCQSQTGEIIAGVTGGVVLLLLVVSLVAYSLLWKIDYKDIKINDWTPNHIPAANKLSRGLYATVRSSQLSLNSNLDLDYRYASVHTQLGTYKGRVVAVKQISSKAVDITRRIKKELKTVRDLRHDNLLGFVGACVDPPHVCIITEYCSRGSLKDILDNEDVKLDNMFIASLIGDIVQGMIYLHDSPVKSHGNLKSSNCLVDSRWVVKISDFGLHELKSGYETTSLAEAGETQRKCTDLLYRAPELLRDTSAPPGGTQKGDVYSFAIILYEIHVRHGPWGTTDQSPLSVIRLVMAGPQGSTSPVRPSLEAMESSLDCVRVVLTECWAEVPEERPDFRSIKIKLRPMRKGLKPNIFDNMLEMMEKYANNLEALVDERTDQLIEEKKKTEALLYEMLPPYVAEQLKRGRKVQAESFDCVTIYFSDIVGFTEMSAESTPLQVVDFLNDLYTCFDSIIGHYDVYKVETIGDAYMVVSGLPIRNEEQHAGEVASMSLHLLDAIKKFQIRHRPTDTLKLRIGLHSGPVCAGVVGLKMPRYCLFGDTVNTASRMESSGQALKIHCSVLCRNILAKVGGYILEERGQVKVKGKGEMTTYWLVGEDPEWKRRREKTRRQRGFHPARNGCVGGGGGSTMGIGGGTARGSLRCVRTPASPLPNTLSLESQKFLKFTLSDELAIRCTHEEAALEASPPAPASPVSEDGGTMRRPTLEAKRNSYPCIKESRDGPRRSRGQSLAGPRDDCPLLAHADLAPSPGSSFAGSGEEEALANSRRTSVSEVCASRPPSMIEHGGDGPPPTPGEPPPGPSRSNKQQSESHDAAHLSPSALDLVLATPPCSNVCGRTISGGGALTKPRYTLATGGGRWLPQGRRGSSTDGDNMSGVAAGSENSDGRTARLRYCGRQEGSSTAECEESAPLLAGVANYRIINELRVPRTQPERETPV</sequence>
<evidence type="ECO:0000259" key="20">
    <source>
        <dbReference type="PROSITE" id="PS50125"/>
    </source>
</evidence>
<keyword evidence="4" id="KW-0812">Transmembrane</keyword>
<dbReference type="PROSITE" id="PS50125">
    <property type="entry name" value="GUANYLATE_CYCLASE_2"/>
    <property type="match status" value="1"/>
</dbReference>
<keyword evidence="22" id="KW-1185">Reference proteome</keyword>
<evidence type="ECO:0000256" key="2">
    <source>
        <dbReference type="ARBA" id="ARBA00004479"/>
    </source>
</evidence>
<feature type="domain" description="Guanylate cyclase" evidence="20">
    <location>
        <begin position="887"/>
        <end position="1017"/>
    </location>
</feature>
<feature type="compositionally biased region" description="Pro residues" evidence="17">
    <location>
        <begin position="1256"/>
        <end position="1268"/>
    </location>
</feature>
<dbReference type="InterPro" id="IPR029787">
    <property type="entry name" value="Nucleotide_cyclase"/>
</dbReference>
<dbReference type="InterPro" id="IPR001054">
    <property type="entry name" value="A/G_cyclase"/>
</dbReference>
<dbReference type="EC" id="4.6.1.2" evidence="3 15"/>
<dbReference type="SMART" id="SM00220">
    <property type="entry name" value="S_TKc"/>
    <property type="match status" value="1"/>
</dbReference>
<feature type="region of interest" description="Disordered" evidence="17">
    <location>
        <begin position="1146"/>
        <end position="1283"/>
    </location>
</feature>
<feature type="domain" description="Protein kinase" evidence="19">
    <location>
        <begin position="520"/>
        <end position="816"/>
    </location>
</feature>
<evidence type="ECO:0000256" key="17">
    <source>
        <dbReference type="SAM" id="MobiDB-lite"/>
    </source>
</evidence>
<feature type="compositionally biased region" description="Low complexity" evidence="17">
    <location>
        <begin position="1213"/>
        <end position="1224"/>
    </location>
</feature>
<dbReference type="CDD" id="cd06370">
    <property type="entry name" value="PBP1_SAP_GC-like"/>
    <property type="match status" value="1"/>
</dbReference>
<feature type="coiled-coil region" evidence="16">
    <location>
        <begin position="824"/>
        <end position="855"/>
    </location>
</feature>
<dbReference type="PANTHER" id="PTHR11920">
    <property type="entry name" value="GUANYLYL CYCLASE"/>
    <property type="match status" value="1"/>
</dbReference>
<feature type="region of interest" description="Disordered" evidence="17">
    <location>
        <begin position="1076"/>
        <end position="1095"/>
    </location>
</feature>
<evidence type="ECO:0000256" key="3">
    <source>
        <dbReference type="ARBA" id="ARBA00012202"/>
    </source>
</evidence>
<dbReference type="Gene3D" id="1.10.510.10">
    <property type="entry name" value="Transferase(Phosphotransferase) domain 1"/>
    <property type="match status" value="1"/>
</dbReference>
<dbReference type="FunFam" id="3.40.50.2300:FF:000265">
    <property type="entry name" value="Guanylate cyclase"/>
    <property type="match status" value="1"/>
</dbReference>
<evidence type="ECO:0000256" key="18">
    <source>
        <dbReference type="SAM" id="SignalP"/>
    </source>
</evidence>
<dbReference type="CDD" id="cd07302">
    <property type="entry name" value="CHD"/>
    <property type="match status" value="1"/>
</dbReference>
<dbReference type="InterPro" id="IPR028082">
    <property type="entry name" value="Peripla_BP_I"/>
</dbReference>
<dbReference type="GO" id="GO:0035556">
    <property type="term" value="P:intracellular signal transduction"/>
    <property type="evidence" value="ECO:0007669"/>
    <property type="project" value="InterPro"/>
</dbReference>
<dbReference type="GO" id="GO:0005524">
    <property type="term" value="F:ATP binding"/>
    <property type="evidence" value="ECO:0007669"/>
    <property type="project" value="InterPro"/>
</dbReference>
<keyword evidence="9" id="KW-0472">Membrane</keyword>
<feature type="chain" id="PRO_5043463450" description="Guanylate cyclase" evidence="18">
    <location>
        <begin position="18"/>
        <end position="1404"/>
    </location>
</feature>
<evidence type="ECO:0000313" key="21">
    <source>
        <dbReference type="EMBL" id="KAK8405682.1"/>
    </source>
</evidence>
<dbReference type="SUPFAM" id="SSF55073">
    <property type="entry name" value="Nucleotide cyclase"/>
    <property type="match status" value="1"/>
</dbReference>
<dbReference type="GO" id="GO:0005525">
    <property type="term" value="F:GTP binding"/>
    <property type="evidence" value="ECO:0007669"/>
    <property type="project" value="UniProtKB-KW"/>
</dbReference>
<keyword evidence="11" id="KW-0325">Glycoprotein</keyword>
<evidence type="ECO:0000256" key="5">
    <source>
        <dbReference type="ARBA" id="ARBA00022729"/>
    </source>
</evidence>
<keyword evidence="10" id="KW-0675">Receptor</keyword>
<evidence type="ECO:0000256" key="9">
    <source>
        <dbReference type="ARBA" id="ARBA00023136"/>
    </source>
</evidence>
<feature type="region of interest" description="Disordered" evidence="17">
    <location>
        <begin position="1304"/>
        <end position="1353"/>
    </location>
</feature>
<dbReference type="Gene3D" id="3.40.50.2300">
    <property type="match status" value="2"/>
</dbReference>
<feature type="signal peptide" evidence="18">
    <location>
        <begin position="1"/>
        <end position="17"/>
    </location>
</feature>
<keyword evidence="8" id="KW-0342">GTP-binding</keyword>
<proteinExistence type="inferred from homology"/>
<keyword evidence="7" id="KW-1133">Transmembrane helix</keyword>
<dbReference type="InterPro" id="IPR050401">
    <property type="entry name" value="Cyclic_nucleotide_synthase"/>
</dbReference>
<keyword evidence="5 18" id="KW-0732">Signal</keyword>
<reference evidence="21 22" key="1">
    <citation type="submission" date="2023-03" db="EMBL/GenBank/DDBJ databases">
        <title>High-quality genome of Scylla paramamosain provides insights in environmental adaptation.</title>
        <authorList>
            <person name="Zhang L."/>
        </authorList>
    </citation>
    <scope>NUCLEOTIDE SEQUENCE [LARGE SCALE GENOMIC DNA]</scope>
    <source>
        <strain evidence="21">LZ_2023a</strain>
        <tissue evidence="21">Muscle</tissue>
    </source>
</reference>
<dbReference type="Gene3D" id="3.30.70.1230">
    <property type="entry name" value="Nucleotide cyclase"/>
    <property type="match status" value="1"/>
</dbReference>
<dbReference type="FunFam" id="3.30.70.1230:FF:000004">
    <property type="entry name" value="Guanylate cyclase"/>
    <property type="match status" value="1"/>
</dbReference>
<dbReference type="Pfam" id="PF01094">
    <property type="entry name" value="ANF_receptor"/>
    <property type="match status" value="1"/>
</dbReference>
<dbReference type="PROSITE" id="PS00452">
    <property type="entry name" value="GUANYLATE_CYCLASE_1"/>
    <property type="match status" value="1"/>
</dbReference>
<dbReference type="FunFam" id="1.10.510.10:FF:000420">
    <property type="entry name" value="Guanylate cyclase"/>
    <property type="match status" value="1"/>
</dbReference>
<evidence type="ECO:0000313" key="22">
    <source>
        <dbReference type="Proteomes" id="UP001487740"/>
    </source>
</evidence>
<evidence type="ECO:0000259" key="19">
    <source>
        <dbReference type="PROSITE" id="PS50011"/>
    </source>
</evidence>
<gene>
    <name evidence="21" type="ORF">O3P69_001881</name>
</gene>
<dbReference type="FunFam" id="3.40.50.2300:FF:000311">
    <property type="entry name" value="Guanylate cyclase"/>
    <property type="match status" value="1"/>
</dbReference>
<evidence type="ECO:0000256" key="12">
    <source>
        <dbReference type="ARBA" id="ARBA00023239"/>
    </source>
</evidence>
<comment type="subcellular location">
    <subcellularLocation>
        <location evidence="2">Membrane</location>
        <topology evidence="2">Single-pass type I membrane protein</topology>
    </subcellularLocation>
</comment>
<dbReference type="GO" id="GO:0004016">
    <property type="term" value="F:adenylate cyclase activity"/>
    <property type="evidence" value="ECO:0007669"/>
    <property type="project" value="TreeGrafter"/>
</dbReference>
<accession>A0AAW0V4A8</accession>
<evidence type="ECO:0000256" key="15">
    <source>
        <dbReference type="RuleBase" id="RU003431"/>
    </source>
</evidence>
<evidence type="ECO:0000256" key="14">
    <source>
        <dbReference type="RuleBase" id="RU000405"/>
    </source>
</evidence>
<evidence type="ECO:0000256" key="11">
    <source>
        <dbReference type="ARBA" id="ARBA00023180"/>
    </source>
</evidence>
<keyword evidence="16" id="KW-0175">Coiled coil</keyword>
<dbReference type="InterPro" id="IPR018297">
    <property type="entry name" value="A/G_cyclase_CS"/>
</dbReference>
<evidence type="ECO:0000256" key="8">
    <source>
        <dbReference type="ARBA" id="ARBA00023134"/>
    </source>
</evidence>
<dbReference type="Proteomes" id="UP001487740">
    <property type="component" value="Unassembled WGS sequence"/>
</dbReference>
<name>A0AAW0V4A8_SCYPA</name>
<dbReference type="CDD" id="cd14042">
    <property type="entry name" value="PK_GC-A_B"/>
    <property type="match status" value="1"/>
</dbReference>
<organism evidence="21 22">
    <name type="scientific">Scylla paramamosain</name>
    <name type="common">Mud crab</name>
    <dbReference type="NCBI Taxonomy" id="85552"/>
    <lineage>
        <taxon>Eukaryota</taxon>
        <taxon>Metazoa</taxon>
        <taxon>Ecdysozoa</taxon>
        <taxon>Arthropoda</taxon>
        <taxon>Crustacea</taxon>
        <taxon>Multicrustacea</taxon>
        <taxon>Malacostraca</taxon>
        <taxon>Eumalacostraca</taxon>
        <taxon>Eucarida</taxon>
        <taxon>Decapoda</taxon>
        <taxon>Pleocyemata</taxon>
        <taxon>Brachyura</taxon>
        <taxon>Eubrachyura</taxon>
        <taxon>Portunoidea</taxon>
        <taxon>Portunidae</taxon>
        <taxon>Portuninae</taxon>
        <taxon>Scylla</taxon>
    </lineage>
</organism>
<protein>
    <recommendedName>
        <fullName evidence="3 15">Guanylate cyclase</fullName>
        <ecNumber evidence="3 15">4.6.1.2</ecNumber>
    </recommendedName>
</protein>
<evidence type="ECO:0000256" key="4">
    <source>
        <dbReference type="ARBA" id="ARBA00022692"/>
    </source>
</evidence>
<dbReference type="PROSITE" id="PS50011">
    <property type="entry name" value="PROTEIN_KINASE_DOM"/>
    <property type="match status" value="1"/>
</dbReference>
<dbReference type="PANTHER" id="PTHR11920:SF335">
    <property type="entry name" value="GUANYLATE CYCLASE"/>
    <property type="match status" value="1"/>
</dbReference>
<dbReference type="GO" id="GO:0004383">
    <property type="term" value="F:guanylate cyclase activity"/>
    <property type="evidence" value="ECO:0007669"/>
    <property type="project" value="UniProtKB-EC"/>
</dbReference>
<dbReference type="Pfam" id="PF07714">
    <property type="entry name" value="PK_Tyr_Ser-Thr"/>
    <property type="match status" value="1"/>
</dbReference>
<evidence type="ECO:0000256" key="16">
    <source>
        <dbReference type="SAM" id="Coils"/>
    </source>
</evidence>
<keyword evidence="12 14" id="KW-0456">Lyase</keyword>
<evidence type="ECO:0000256" key="7">
    <source>
        <dbReference type="ARBA" id="ARBA00022989"/>
    </source>
</evidence>
<dbReference type="GO" id="GO:0001653">
    <property type="term" value="F:peptide receptor activity"/>
    <property type="evidence" value="ECO:0007669"/>
    <property type="project" value="TreeGrafter"/>
</dbReference>
<evidence type="ECO:0000256" key="6">
    <source>
        <dbReference type="ARBA" id="ARBA00022741"/>
    </source>
</evidence>
<dbReference type="GO" id="GO:0007168">
    <property type="term" value="P:receptor guanylyl cyclase signaling pathway"/>
    <property type="evidence" value="ECO:0007669"/>
    <property type="project" value="TreeGrafter"/>
</dbReference>
<comment type="caution">
    <text evidence="21">The sequence shown here is derived from an EMBL/GenBank/DDBJ whole genome shotgun (WGS) entry which is preliminary data.</text>
</comment>
<comment type="similarity">
    <text evidence="14">Belongs to the adenylyl cyclase class-4/guanylyl cyclase family.</text>
</comment>
<evidence type="ECO:0000256" key="1">
    <source>
        <dbReference type="ARBA" id="ARBA00001436"/>
    </source>
</evidence>
<dbReference type="GO" id="GO:0005886">
    <property type="term" value="C:plasma membrane"/>
    <property type="evidence" value="ECO:0007669"/>
    <property type="project" value="TreeGrafter"/>
</dbReference>
<dbReference type="InterPro" id="IPR001245">
    <property type="entry name" value="Ser-Thr/Tyr_kinase_cat_dom"/>
</dbReference>
<dbReference type="SMART" id="SM00044">
    <property type="entry name" value="CYCc"/>
    <property type="match status" value="1"/>
</dbReference>
<evidence type="ECO:0000256" key="13">
    <source>
        <dbReference type="ARBA" id="ARBA00023293"/>
    </source>
</evidence>
<dbReference type="InterPro" id="IPR011009">
    <property type="entry name" value="Kinase-like_dom_sf"/>
</dbReference>
<dbReference type="SUPFAM" id="SSF56112">
    <property type="entry name" value="Protein kinase-like (PK-like)"/>
    <property type="match status" value="1"/>
</dbReference>
<keyword evidence="13 15" id="KW-0141">cGMP biosynthesis</keyword>
<keyword evidence="6" id="KW-0547">Nucleotide-binding</keyword>
<dbReference type="SUPFAM" id="SSF53822">
    <property type="entry name" value="Periplasmic binding protein-like I"/>
    <property type="match status" value="1"/>
</dbReference>
<evidence type="ECO:0000256" key="10">
    <source>
        <dbReference type="ARBA" id="ARBA00023170"/>
    </source>
</evidence>